<keyword evidence="1" id="KW-0472">Membrane</keyword>
<dbReference type="CDD" id="cd01948">
    <property type="entry name" value="EAL"/>
    <property type="match status" value="1"/>
</dbReference>
<evidence type="ECO:0000256" key="1">
    <source>
        <dbReference type="SAM" id="Phobius"/>
    </source>
</evidence>
<dbReference type="SUPFAM" id="SSF141868">
    <property type="entry name" value="EAL domain-like"/>
    <property type="match status" value="1"/>
</dbReference>
<dbReference type="Gene3D" id="3.30.70.270">
    <property type="match status" value="1"/>
</dbReference>
<feature type="domain" description="GGDEF" evidence="3">
    <location>
        <begin position="431"/>
        <end position="562"/>
    </location>
</feature>
<dbReference type="PROSITE" id="PS50887">
    <property type="entry name" value="GGDEF"/>
    <property type="match status" value="1"/>
</dbReference>
<dbReference type="RefSeq" id="WP_270121967.1">
    <property type="nucleotide sequence ID" value="NZ_BAAAOM010000004.1"/>
</dbReference>
<feature type="transmembrane region" description="Helical" evidence="1">
    <location>
        <begin position="39"/>
        <end position="58"/>
    </location>
</feature>
<dbReference type="Pfam" id="PF01590">
    <property type="entry name" value="GAF"/>
    <property type="match status" value="1"/>
</dbReference>
<dbReference type="PANTHER" id="PTHR33121:SF70">
    <property type="entry name" value="SIGNALING PROTEIN YKOW"/>
    <property type="match status" value="1"/>
</dbReference>
<dbReference type="AlphaFoldDB" id="A0A9X3PK88"/>
<dbReference type="SMART" id="SM00052">
    <property type="entry name" value="EAL"/>
    <property type="match status" value="1"/>
</dbReference>
<protein>
    <submittedName>
        <fullName evidence="4">Bifunctional diguanylate cyclase/phosphodiesterase</fullName>
    </submittedName>
</protein>
<dbReference type="InterPro" id="IPR003018">
    <property type="entry name" value="GAF"/>
</dbReference>
<evidence type="ECO:0000259" key="2">
    <source>
        <dbReference type="PROSITE" id="PS50883"/>
    </source>
</evidence>
<dbReference type="SMART" id="SM00267">
    <property type="entry name" value="GGDEF"/>
    <property type="match status" value="1"/>
</dbReference>
<feature type="transmembrane region" description="Helical" evidence="1">
    <location>
        <begin position="208"/>
        <end position="225"/>
    </location>
</feature>
<reference evidence="4" key="1">
    <citation type="submission" date="2022-12" db="EMBL/GenBank/DDBJ databases">
        <title>Gycomyces niveus sp.nov., a novel actinomycete isolated from soil in Shouguang.</title>
        <authorList>
            <person name="Yang X."/>
        </authorList>
    </citation>
    <scope>NUCLEOTIDE SEQUENCE</scope>
    <source>
        <strain evidence="4">DSM 44724</strain>
    </source>
</reference>
<dbReference type="InterPro" id="IPR029016">
    <property type="entry name" value="GAF-like_dom_sf"/>
</dbReference>
<dbReference type="InterPro" id="IPR029787">
    <property type="entry name" value="Nucleotide_cyclase"/>
</dbReference>
<comment type="caution">
    <text evidence="4">The sequence shown here is derived from an EMBL/GenBank/DDBJ whole genome shotgun (WGS) entry which is preliminary data.</text>
</comment>
<dbReference type="SMART" id="SM00065">
    <property type="entry name" value="GAF"/>
    <property type="match status" value="1"/>
</dbReference>
<name>A0A9X3PK88_9ACTN</name>
<feature type="transmembrane region" description="Helical" evidence="1">
    <location>
        <begin position="78"/>
        <end position="101"/>
    </location>
</feature>
<dbReference type="SUPFAM" id="SSF55781">
    <property type="entry name" value="GAF domain-like"/>
    <property type="match status" value="1"/>
</dbReference>
<dbReference type="NCBIfam" id="TIGR00254">
    <property type="entry name" value="GGDEF"/>
    <property type="match status" value="1"/>
</dbReference>
<organism evidence="4 5">
    <name type="scientific">Glycomyces lechevalierae</name>
    <dbReference type="NCBI Taxonomy" id="256034"/>
    <lineage>
        <taxon>Bacteria</taxon>
        <taxon>Bacillati</taxon>
        <taxon>Actinomycetota</taxon>
        <taxon>Actinomycetes</taxon>
        <taxon>Glycomycetales</taxon>
        <taxon>Glycomycetaceae</taxon>
        <taxon>Glycomyces</taxon>
    </lineage>
</organism>
<dbReference type="InterPro" id="IPR000160">
    <property type="entry name" value="GGDEF_dom"/>
</dbReference>
<feature type="transmembrane region" description="Helical" evidence="1">
    <location>
        <begin position="181"/>
        <end position="202"/>
    </location>
</feature>
<evidence type="ECO:0000313" key="4">
    <source>
        <dbReference type="EMBL" id="MDA1385504.1"/>
    </source>
</evidence>
<dbReference type="Pfam" id="PF00990">
    <property type="entry name" value="GGDEF"/>
    <property type="match status" value="1"/>
</dbReference>
<feature type="transmembrane region" description="Helical" evidence="1">
    <location>
        <begin position="12"/>
        <end position="32"/>
    </location>
</feature>
<feature type="domain" description="EAL" evidence="2">
    <location>
        <begin position="571"/>
        <end position="824"/>
    </location>
</feature>
<evidence type="ECO:0000259" key="3">
    <source>
        <dbReference type="PROSITE" id="PS50887"/>
    </source>
</evidence>
<dbReference type="EMBL" id="JAPZVQ010000005">
    <property type="protein sequence ID" value="MDA1385504.1"/>
    <property type="molecule type" value="Genomic_DNA"/>
</dbReference>
<accession>A0A9X3PK88</accession>
<dbReference type="Proteomes" id="UP001145799">
    <property type="component" value="Unassembled WGS sequence"/>
</dbReference>
<dbReference type="GO" id="GO:0071111">
    <property type="term" value="F:cyclic-guanylate-specific phosphodiesterase activity"/>
    <property type="evidence" value="ECO:0007669"/>
    <property type="project" value="InterPro"/>
</dbReference>
<dbReference type="CDD" id="cd01949">
    <property type="entry name" value="GGDEF"/>
    <property type="match status" value="1"/>
</dbReference>
<evidence type="ECO:0000313" key="5">
    <source>
        <dbReference type="Proteomes" id="UP001145799"/>
    </source>
</evidence>
<dbReference type="PROSITE" id="PS50883">
    <property type="entry name" value="EAL"/>
    <property type="match status" value="1"/>
</dbReference>
<dbReference type="Gene3D" id="3.30.450.40">
    <property type="match status" value="1"/>
</dbReference>
<dbReference type="InterPro" id="IPR043128">
    <property type="entry name" value="Rev_trsase/Diguanyl_cyclase"/>
</dbReference>
<feature type="transmembrane region" description="Helical" evidence="1">
    <location>
        <begin position="145"/>
        <end position="169"/>
    </location>
</feature>
<dbReference type="PANTHER" id="PTHR33121">
    <property type="entry name" value="CYCLIC DI-GMP PHOSPHODIESTERASE PDEF"/>
    <property type="match status" value="1"/>
</dbReference>
<proteinExistence type="predicted"/>
<dbReference type="Pfam" id="PF00563">
    <property type="entry name" value="EAL"/>
    <property type="match status" value="1"/>
</dbReference>
<sequence length="882" mass="95644">MTGRASTVREAMPQVISGGVFAAGLAWLVVLGPPPSYPVLQLIIFTASFFVCQGLLVQHHARGTGIAFNLTDIPMVVALFYLPPFWVVATKFVAAAIFFGRRYVREDIGLLKPVFNTGVTTTSTAVGAVYVQYMTLGAATDPRTWLVLISAIVLIGVVTTLFLSAMFFFMTGWGAVVHAWAGFALTMIGPVLAACVGLIFLVLLSATMWTSIFIGLIVIAFIYLARSYAALRRQRHVLRELNAFTQLVVDSVRSNRLIDAMLGRLRDILSAESATVWVPAAGRYPQIRLTSTLDDAGLTDLDPIPDALQREVMESGKGLLLSPKNGTREQRATLEEAGLRGAMLLPLRSGDEVYGCLSVADRIGGEISHFEPVDLQLMETIAANVGIAVQNERLLDQLRYDAYHDPLTGLPSRRRSLAALQEALSITVPNEVVAVFMFDVDSLHEINDALGHEAGDTALKEFAKRLKAHAPAASFLGRIDSDEFILQTRLASTDEALDTARRLRAAVQGPFEVGGVAVSLSAAVGVVTHPDFAADADELLKRADGATRQAKTAADGVQLYHSGLESESLRRIGLAADLRRALDRGRLEVHFQPKVRLDTGVVLGAEALVRWPHPTFGLVAPEEFIPIAGSTGQLGALTEMVLDEALRRSAEWAGEDGPLPMAVNLSPRTLADKDFPDKVASLLERHGVAPERLTFEITEDDVVSGEPRLTPALDRLHEMGVRLSVDDFGTGYSSLAYLRRLPVQEIKIDLRFVQGMATDADDRAIVEAVLGLARHFAIDVVAEGIEAHQTVEELRELHCEAGQGYYFSRPLPADRFAAWLDHWTRLRLARVAEACGGTGKTRLRAADRARCGPHRKAGPVFAPGGPSCTLVKAAREASRSPP</sequence>
<gene>
    <name evidence="4" type="ORF">O2L01_10960</name>
</gene>
<keyword evidence="1" id="KW-1133">Transmembrane helix</keyword>
<keyword evidence="1" id="KW-0812">Transmembrane</keyword>
<dbReference type="SUPFAM" id="SSF55073">
    <property type="entry name" value="Nucleotide cyclase"/>
    <property type="match status" value="1"/>
</dbReference>
<dbReference type="InterPro" id="IPR035919">
    <property type="entry name" value="EAL_sf"/>
</dbReference>
<dbReference type="InterPro" id="IPR050706">
    <property type="entry name" value="Cyclic-di-GMP_PDE-like"/>
</dbReference>
<dbReference type="Gene3D" id="3.20.20.450">
    <property type="entry name" value="EAL domain"/>
    <property type="match status" value="1"/>
</dbReference>
<feature type="transmembrane region" description="Helical" evidence="1">
    <location>
        <begin position="113"/>
        <end position="133"/>
    </location>
</feature>
<dbReference type="InterPro" id="IPR001633">
    <property type="entry name" value="EAL_dom"/>
</dbReference>